<protein>
    <recommendedName>
        <fullName evidence="3">WD40 repeat protein</fullName>
    </recommendedName>
</protein>
<dbReference type="PANTHER" id="PTHR36842">
    <property type="entry name" value="PROTEIN TOLB HOMOLOG"/>
    <property type="match status" value="1"/>
</dbReference>
<reference evidence="1 2" key="1">
    <citation type="submission" date="2023-02" db="EMBL/GenBank/DDBJ databases">
        <title>Genome sequence of Mucilaginibacter jinjuensis strain KACC 16571.</title>
        <authorList>
            <person name="Kim S."/>
            <person name="Heo J."/>
            <person name="Kwon S.-W."/>
        </authorList>
    </citation>
    <scope>NUCLEOTIDE SEQUENCE [LARGE SCALE GENOMIC DNA]</scope>
    <source>
        <strain evidence="1 2">KACC 16571</strain>
    </source>
</reference>
<evidence type="ECO:0000313" key="1">
    <source>
        <dbReference type="EMBL" id="WCT14419.1"/>
    </source>
</evidence>
<dbReference type="PANTHER" id="PTHR36842:SF1">
    <property type="entry name" value="PROTEIN TOLB"/>
    <property type="match status" value="1"/>
</dbReference>
<dbReference type="SUPFAM" id="SSF69304">
    <property type="entry name" value="Tricorn protease N-terminal domain"/>
    <property type="match status" value="1"/>
</dbReference>
<proteinExistence type="predicted"/>
<dbReference type="Proteomes" id="UP001216139">
    <property type="component" value="Chromosome"/>
</dbReference>
<evidence type="ECO:0000313" key="2">
    <source>
        <dbReference type="Proteomes" id="UP001216139"/>
    </source>
</evidence>
<evidence type="ECO:0008006" key="3">
    <source>
        <dbReference type="Google" id="ProtNLM"/>
    </source>
</evidence>
<organism evidence="1 2">
    <name type="scientific">Mucilaginibacter jinjuensis</name>
    <dbReference type="NCBI Taxonomy" id="1176721"/>
    <lineage>
        <taxon>Bacteria</taxon>
        <taxon>Pseudomonadati</taxon>
        <taxon>Bacteroidota</taxon>
        <taxon>Sphingobacteriia</taxon>
        <taxon>Sphingobacteriales</taxon>
        <taxon>Sphingobacteriaceae</taxon>
        <taxon>Mucilaginibacter</taxon>
    </lineage>
</organism>
<dbReference type="EMBL" id="CP117167">
    <property type="protein sequence ID" value="WCT14419.1"/>
    <property type="molecule type" value="Genomic_DNA"/>
</dbReference>
<sequence length="328" mass="37180">MINELPTINWVTRSPGFSDYRPSIQPDGYKILFERTSLDQGDKAVTKLCIVENLTGANPYYFLKDFRGQDQTRPDWAGHRIVFNVAENEGANSVWTINEFGYNLTKLDDAQFYIYPQWLFDNDGNNQIVVMNNRKIGDDDASPRSTLLNECGGVIHLNISGKCGGEPIYAGMPAVFPNQGIKIAFAGQPKLRGWDIEHKDYHYNQFKNYIFINDIDNDGFTCLPMEGTKVSTKEYDKNFQGRAPAVSPCGQYVVFESNRDFENKENYALYLFKADGSWDKPKPLTDGNGTPNAQHPKFFSDGNRVIFCAKPSTHEPMGIAWIDVSQFK</sequence>
<gene>
    <name evidence="1" type="ORF">PQO05_10795</name>
</gene>
<dbReference type="Gene3D" id="2.120.10.30">
    <property type="entry name" value="TolB, C-terminal domain"/>
    <property type="match status" value="1"/>
</dbReference>
<accession>A0ABY7TDU7</accession>
<keyword evidence="2" id="KW-1185">Reference proteome</keyword>
<dbReference type="InterPro" id="IPR011042">
    <property type="entry name" value="6-blade_b-propeller_TolB-like"/>
</dbReference>
<name>A0ABY7TDU7_9SPHI</name>
<dbReference type="RefSeq" id="WP_273632918.1">
    <property type="nucleotide sequence ID" value="NZ_CP117167.1"/>
</dbReference>